<dbReference type="AlphaFoldDB" id="A0A7W8EJK2"/>
<keyword evidence="3" id="KW-1185">Reference proteome</keyword>
<accession>A0A7W8EJK2</accession>
<proteinExistence type="predicted"/>
<gene>
    <name evidence="2" type="ORF">HNR40_007148</name>
</gene>
<dbReference type="Pfam" id="PF12680">
    <property type="entry name" value="SnoaL_2"/>
    <property type="match status" value="1"/>
</dbReference>
<evidence type="ECO:0000259" key="1">
    <source>
        <dbReference type="Pfam" id="PF12680"/>
    </source>
</evidence>
<dbReference type="InterPro" id="IPR032710">
    <property type="entry name" value="NTF2-like_dom_sf"/>
</dbReference>
<evidence type="ECO:0000313" key="3">
    <source>
        <dbReference type="Proteomes" id="UP000568380"/>
    </source>
</evidence>
<dbReference type="RefSeq" id="WP_184969197.1">
    <property type="nucleotide sequence ID" value="NZ_JACHIN010000011.1"/>
</dbReference>
<name>A0A7W8EJK2_9ACTN</name>
<dbReference type="InterPro" id="IPR037401">
    <property type="entry name" value="SnoaL-like"/>
</dbReference>
<comment type="caution">
    <text evidence="2">The sequence shown here is derived from an EMBL/GenBank/DDBJ whole genome shotgun (WGS) entry which is preliminary data.</text>
</comment>
<sequence length="117" mass="13283">MPDTRAHAQHFADTWQHGWTHHDADAILTLYADDAVHTSMPFRPPHRGKAEIAEYIHRSFAEEHTPRAHFSPPLVDGNNAAIEYHVTDGDNTLAGCVFITFDSDGRALHTRDYWHEA</sequence>
<dbReference type="Proteomes" id="UP000568380">
    <property type="component" value="Unassembled WGS sequence"/>
</dbReference>
<feature type="domain" description="SnoaL-like" evidence="1">
    <location>
        <begin position="15"/>
        <end position="107"/>
    </location>
</feature>
<organism evidence="2 3">
    <name type="scientific">Nonomuraea endophytica</name>
    <dbReference type="NCBI Taxonomy" id="714136"/>
    <lineage>
        <taxon>Bacteria</taxon>
        <taxon>Bacillati</taxon>
        <taxon>Actinomycetota</taxon>
        <taxon>Actinomycetes</taxon>
        <taxon>Streptosporangiales</taxon>
        <taxon>Streptosporangiaceae</taxon>
        <taxon>Nonomuraea</taxon>
    </lineage>
</organism>
<dbReference type="EMBL" id="JACHIN010000011">
    <property type="protein sequence ID" value="MBB5081653.1"/>
    <property type="molecule type" value="Genomic_DNA"/>
</dbReference>
<dbReference type="Gene3D" id="3.10.450.50">
    <property type="match status" value="1"/>
</dbReference>
<protein>
    <submittedName>
        <fullName evidence="2">Uncharacterized protein (TIGR02246 family)</fullName>
    </submittedName>
</protein>
<dbReference type="SUPFAM" id="SSF54427">
    <property type="entry name" value="NTF2-like"/>
    <property type="match status" value="1"/>
</dbReference>
<evidence type="ECO:0000313" key="2">
    <source>
        <dbReference type="EMBL" id="MBB5081653.1"/>
    </source>
</evidence>
<reference evidence="2 3" key="1">
    <citation type="submission" date="2020-08" db="EMBL/GenBank/DDBJ databases">
        <title>Genomic Encyclopedia of Type Strains, Phase IV (KMG-IV): sequencing the most valuable type-strain genomes for metagenomic binning, comparative biology and taxonomic classification.</title>
        <authorList>
            <person name="Goeker M."/>
        </authorList>
    </citation>
    <scope>NUCLEOTIDE SEQUENCE [LARGE SCALE GENOMIC DNA]</scope>
    <source>
        <strain evidence="2 3">DSM 45385</strain>
    </source>
</reference>